<feature type="region of interest" description="Disordered" evidence="1">
    <location>
        <begin position="1"/>
        <end position="27"/>
    </location>
</feature>
<reference evidence="2 3" key="1">
    <citation type="journal article" date="2014" name="Agronomy (Basel)">
        <title>A Draft Genome Sequence for Ensete ventricosum, the Drought-Tolerant Tree Against Hunger.</title>
        <authorList>
            <person name="Harrison J."/>
            <person name="Moore K.A."/>
            <person name="Paszkiewicz K."/>
            <person name="Jones T."/>
            <person name="Grant M."/>
            <person name="Ambacheew D."/>
            <person name="Muzemil S."/>
            <person name="Studholme D.J."/>
        </authorList>
    </citation>
    <scope>NUCLEOTIDE SEQUENCE [LARGE SCALE GENOMIC DNA]</scope>
</reference>
<dbReference type="Proteomes" id="UP000287651">
    <property type="component" value="Unassembled WGS sequence"/>
</dbReference>
<evidence type="ECO:0000313" key="3">
    <source>
        <dbReference type="Proteomes" id="UP000287651"/>
    </source>
</evidence>
<feature type="region of interest" description="Disordered" evidence="1">
    <location>
        <begin position="92"/>
        <end position="118"/>
    </location>
</feature>
<protein>
    <submittedName>
        <fullName evidence="2">Uncharacterized protein</fullName>
    </submittedName>
</protein>
<gene>
    <name evidence="2" type="ORF">B296_00050835</name>
</gene>
<dbReference type="AlphaFoldDB" id="A0A426WXG5"/>
<sequence>MGTGGLPIGPEWLSHRQPPKNLSSSVQPSLAASYRQSTRWILRLAKVKSMHRVDVVGNSLGVRRELAKGIRSLLGWRKGVCQKKTETRRKIIGGDSSKGLGSSLGTRKEITGRRPKDLSQECRRLPDWRDGISSTFARRFVKGIGKLTGNMSGDHREKTKRLAVRMSKAVKLAGVQAGIRKVEGTTFAKIPMSKPPMSDGRTATAAQVFGRLTMTD</sequence>
<accession>A0A426WXG5</accession>
<comment type="caution">
    <text evidence="2">The sequence shown here is derived from an EMBL/GenBank/DDBJ whole genome shotgun (WGS) entry which is preliminary data.</text>
</comment>
<evidence type="ECO:0000256" key="1">
    <source>
        <dbReference type="SAM" id="MobiDB-lite"/>
    </source>
</evidence>
<feature type="compositionally biased region" description="Basic and acidic residues" evidence="1">
    <location>
        <begin position="106"/>
        <end position="118"/>
    </location>
</feature>
<name>A0A426WXG5_ENSVE</name>
<feature type="compositionally biased region" description="Low complexity" evidence="1">
    <location>
        <begin position="93"/>
        <end position="105"/>
    </location>
</feature>
<dbReference type="EMBL" id="AMZH03034724">
    <property type="protein sequence ID" value="RRT31941.1"/>
    <property type="molecule type" value="Genomic_DNA"/>
</dbReference>
<evidence type="ECO:0000313" key="2">
    <source>
        <dbReference type="EMBL" id="RRT31941.1"/>
    </source>
</evidence>
<organism evidence="2 3">
    <name type="scientific">Ensete ventricosum</name>
    <name type="common">Abyssinian banana</name>
    <name type="synonym">Musa ensete</name>
    <dbReference type="NCBI Taxonomy" id="4639"/>
    <lineage>
        <taxon>Eukaryota</taxon>
        <taxon>Viridiplantae</taxon>
        <taxon>Streptophyta</taxon>
        <taxon>Embryophyta</taxon>
        <taxon>Tracheophyta</taxon>
        <taxon>Spermatophyta</taxon>
        <taxon>Magnoliopsida</taxon>
        <taxon>Liliopsida</taxon>
        <taxon>Zingiberales</taxon>
        <taxon>Musaceae</taxon>
        <taxon>Ensete</taxon>
    </lineage>
</organism>
<proteinExistence type="predicted"/>